<keyword evidence="1" id="KW-0812">Transmembrane</keyword>
<evidence type="ECO:0008006" key="4">
    <source>
        <dbReference type="Google" id="ProtNLM"/>
    </source>
</evidence>
<comment type="caution">
    <text evidence="2">The sequence shown here is derived from an EMBL/GenBank/DDBJ whole genome shotgun (WGS) entry which is preliminary data.</text>
</comment>
<dbReference type="Proteomes" id="UP000473885">
    <property type="component" value="Unassembled WGS sequence"/>
</dbReference>
<keyword evidence="3" id="KW-1185">Reference proteome</keyword>
<evidence type="ECO:0000256" key="1">
    <source>
        <dbReference type="SAM" id="Phobius"/>
    </source>
</evidence>
<name>A0A6M0RCN5_9CLOT</name>
<evidence type="ECO:0000313" key="3">
    <source>
        <dbReference type="Proteomes" id="UP000473885"/>
    </source>
</evidence>
<evidence type="ECO:0000313" key="2">
    <source>
        <dbReference type="EMBL" id="NEZ47567.1"/>
    </source>
</evidence>
<dbReference type="RefSeq" id="WP_050606611.1">
    <property type="nucleotide sequence ID" value="NZ_CABKUB010000006.1"/>
</dbReference>
<protein>
    <recommendedName>
        <fullName evidence="4">Lipoprotein</fullName>
    </recommendedName>
</protein>
<dbReference type="AlphaFoldDB" id="A0A6M0RCN5"/>
<proteinExistence type="predicted"/>
<reference evidence="2 3" key="1">
    <citation type="submission" date="2019-04" db="EMBL/GenBank/DDBJ databases">
        <title>Genome sequencing of Clostridium botulinum Groups I-IV and Clostridium butyricum.</title>
        <authorList>
            <person name="Brunt J."/>
            <person name="Van Vliet A.H.M."/>
            <person name="Stringer S.C."/>
            <person name="Carter A.T."/>
            <person name="Peck M.W."/>
        </authorList>
    </citation>
    <scope>NUCLEOTIDE SEQUENCE [LARGE SCALE GENOMIC DNA]</scope>
    <source>
        <strain evidence="2 3">IFR 18/094</strain>
    </source>
</reference>
<dbReference type="EMBL" id="SXDP01000009">
    <property type="protein sequence ID" value="NEZ47567.1"/>
    <property type="molecule type" value="Genomic_DNA"/>
</dbReference>
<gene>
    <name evidence="2" type="ORF">FDF74_10230</name>
</gene>
<dbReference type="OrthoDB" id="1932570at2"/>
<organism evidence="2 3">
    <name type="scientific">Clostridium niameyense</name>
    <dbReference type="NCBI Taxonomy" id="1622073"/>
    <lineage>
        <taxon>Bacteria</taxon>
        <taxon>Bacillati</taxon>
        <taxon>Bacillota</taxon>
        <taxon>Clostridia</taxon>
        <taxon>Eubacteriales</taxon>
        <taxon>Clostridiaceae</taxon>
        <taxon>Clostridium</taxon>
    </lineage>
</organism>
<keyword evidence="1" id="KW-0472">Membrane</keyword>
<sequence>MTKILTEGIMSALAIIVGAIIGGIWSSCITKKATLKNEEIQKSILRENRKDDRRYNIIKIKESAAIIRLDLCTAIFQSIRSIKGIKDNEEYYPSYIPINKNYSRDIAILTTQFDLKEISYISQLYGRIEKINHDVKNLNYNDMYEWKNILIDYELLLKKIYNNNFNEILKLDIDRCSYKDLIDNSFIKEGYKKVLLKLEIIIDK</sequence>
<feature type="transmembrane region" description="Helical" evidence="1">
    <location>
        <begin position="7"/>
        <end position="25"/>
    </location>
</feature>
<dbReference type="PROSITE" id="PS51257">
    <property type="entry name" value="PROKAR_LIPOPROTEIN"/>
    <property type="match status" value="1"/>
</dbReference>
<accession>A0A6M0RCN5</accession>
<keyword evidence="1" id="KW-1133">Transmembrane helix</keyword>